<proteinExistence type="predicted"/>
<dbReference type="KEGG" id="pdh:B9T62_32280"/>
<accession>A0A2Z2KFT8</accession>
<organism evidence="2 3">
    <name type="scientific">Paenibacillus donghaensis</name>
    <dbReference type="NCBI Taxonomy" id="414771"/>
    <lineage>
        <taxon>Bacteria</taxon>
        <taxon>Bacillati</taxon>
        <taxon>Bacillota</taxon>
        <taxon>Bacilli</taxon>
        <taxon>Bacillales</taxon>
        <taxon>Paenibacillaceae</taxon>
        <taxon>Paenibacillus</taxon>
    </lineage>
</organism>
<dbReference type="RefSeq" id="WP_087918990.1">
    <property type="nucleotide sequence ID" value="NZ_CP021780.1"/>
</dbReference>
<dbReference type="Proteomes" id="UP000249890">
    <property type="component" value="Chromosome"/>
</dbReference>
<feature type="compositionally biased region" description="Polar residues" evidence="1">
    <location>
        <begin position="57"/>
        <end position="72"/>
    </location>
</feature>
<evidence type="ECO:0000313" key="2">
    <source>
        <dbReference type="EMBL" id="ASA25024.1"/>
    </source>
</evidence>
<dbReference type="EMBL" id="CP021780">
    <property type="protein sequence ID" value="ASA25024.1"/>
    <property type="molecule type" value="Genomic_DNA"/>
</dbReference>
<evidence type="ECO:0000313" key="3">
    <source>
        <dbReference type="Proteomes" id="UP000249890"/>
    </source>
</evidence>
<dbReference type="PIRSF" id="PIRSF011575">
    <property type="entry name" value="YabG"/>
    <property type="match status" value="1"/>
</dbReference>
<protein>
    <submittedName>
        <fullName evidence="2">Sporulation peptidase YabG</fullName>
    </submittedName>
</protein>
<dbReference type="AlphaFoldDB" id="A0A2Z2KFT8"/>
<dbReference type="Pfam" id="PF05582">
    <property type="entry name" value="Peptidase_U57"/>
    <property type="match status" value="1"/>
</dbReference>
<feature type="region of interest" description="Disordered" evidence="1">
    <location>
        <begin position="54"/>
        <end position="97"/>
    </location>
</feature>
<dbReference type="OrthoDB" id="9785306at2"/>
<name>A0A2Z2KFT8_9BACL</name>
<dbReference type="NCBIfam" id="TIGR02855">
    <property type="entry name" value="spore_yabG"/>
    <property type="match status" value="1"/>
</dbReference>
<keyword evidence="3" id="KW-1185">Reference proteome</keyword>
<sequence>MNLGDLVVRKSYGGDLTFRVEQIVQNGAVIKGTEFRLLADSPLDDLVQVPPTRVTERGQQAQIKAKESLTQLQRDRQEQSQRSGSTLSAAAGDSGSWAAPQASKEASYFEVPGKVLHLDGDPSYLNKSLSLYEQLRIPAEGHHVHESSMADTLYRLLPRVRPSIVVITGHDGVLKGPHTYDLYSLNSYKNSQNFIAAIRIAREYERNFDALTIVAGACQSHFEALLGAGANFASSPGRILIHALDPVYVAAKASFTSIRETVNLNDVLNHTISGSQGIGGVETRGSFRIGMPRLQNLSALKVTPSAI</sequence>
<evidence type="ECO:0000256" key="1">
    <source>
        <dbReference type="SAM" id="MobiDB-lite"/>
    </source>
</evidence>
<reference evidence="2 3" key="1">
    <citation type="submission" date="2017-06" db="EMBL/GenBank/DDBJ databases">
        <title>Complete genome sequence of Paenibacillus donghaensis KCTC 13049T isolated from East Sea sediment, South Korea.</title>
        <authorList>
            <person name="Jung B.K."/>
            <person name="Hong S.-J."/>
            <person name="Shin J.-H."/>
        </authorList>
    </citation>
    <scope>NUCLEOTIDE SEQUENCE [LARGE SCALE GENOMIC DNA]</scope>
    <source>
        <strain evidence="2 3">KCTC 13049</strain>
    </source>
</reference>
<dbReference type="InterPro" id="IPR008764">
    <property type="entry name" value="Peptidase_U57"/>
</dbReference>
<feature type="compositionally biased region" description="Low complexity" evidence="1">
    <location>
        <begin position="88"/>
        <end position="97"/>
    </location>
</feature>
<gene>
    <name evidence="2" type="primary">yabG</name>
    <name evidence="2" type="ORF">B9T62_32280</name>
</gene>